<name>A0A919MZQ0_9ACTN</name>
<protein>
    <recommendedName>
        <fullName evidence="2">VanZ-like domain-containing protein</fullName>
    </recommendedName>
</protein>
<proteinExistence type="predicted"/>
<feature type="domain" description="VanZ-like" evidence="2">
    <location>
        <begin position="56"/>
        <end position="164"/>
    </location>
</feature>
<comment type="caution">
    <text evidence="3">The sequence shown here is derived from an EMBL/GenBank/DDBJ whole genome shotgun (WGS) entry which is preliminary data.</text>
</comment>
<evidence type="ECO:0000259" key="2">
    <source>
        <dbReference type="Pfam" id="PF04892"/>
    </source>
</evidence>
<keyword evidence="1" id="KW-0472">Membrane</keyword>
<feature type="transmembrane region" description="Helical" evidence="1">
    <location>
        <begin position="12"/>
        <end position="32"/>
    </location>
</feature>
<feature type="transmembrane region" description="Helical" evidence="1">
    <location>
        <begin position="90"/>
        <end position="110"/>
    </location>
</feature>
<gene>
    <name evidence="3" type="ORF">Ari01nite_15520</name>
</gene>
<dbReference type="Pfam" id="PF04892">
    <property type="entry name" value="VanZ"/>
    <property type="match status" value="1"/>
</dbReference>
<reference evidence="3" key="1">
    <citation type="submission" date="2021-01" db="EMBL/GenBank/DDBJ databases">
        <title>Whole genome shotgun sequence of Actinoplanes rishiriensis NBRC 108556.</title>
        <authorList>
            <person name="Komaki H."/>
            <person name="Tamura T."/>
        </authorList>
    </citation>
    <scope>NUCLEOTIDE SEQUENCE</scope>
    <source>
        <strain evidence="3">NBRC 108556</strain>
    </source>
</reference>
<keyword evidence="1" id="KW-0812">Transmembrane</keyword>
<organism evidence="3 4">
    <name type="scientific">Paractinoplanes rishiriensis</name>
    <dbReference type="NCBI Taxonomy" id="1050105"/>
    <lineage>
        <taxon>Bacteria</taxon>
        <taxon>Bacillati</taxon>
        <taxon>Actinomycetota</taxon>
        <taxon>Actinomycetes</taxon>
        <taxon>Micromonosporales</taxon>
        <taxon>Micromonosporaceae</taxon>
        <taxon>Paractinoplanes</taxon>
    </lineage>
</organism>
<dbReference type="EMBL" id="BOMV01000009">
    <property type="protein sequence ID" value="GIE94087.1"/>
    <property type="molecule type" value="Genomic_DNA"/>
</dbReference>
<feature type="transmembrane region" description="Helical" evidence="1">
    <location>
        <begin position="117"/>
        <end position="137"/>
    </location>
</feature>
<accession>A0A919MZQ0</accession>
<sequence>MGGMRPEPFVIPALPILLPLGAVLMVASWVVLRRRGTLTGRRLAAFWLASWYAVAVLGATLLPLEVDPGGAIEWFRINPVPLTMLRVRDFVLNIAMTVPLAAVLYVVFGVRDRARVLRVAVLVSASIEVTQTVLILTVHGNRWAEANDLVANVGGAWLGFLLFRRLLDVEGVRRAVDGSAAVPERTP</sequence>
<evidence type="ECO:0000313" key="4">
    <source>
        <dbReference type="Proteomes" id="UP000636960"/>
    </source>
</evidence>
<dbReference type="InterPro" id="IPR006976">
    <property type="entry name" value="VanZ-like"/>
</dbReference>
<keyword evidence="4" id="KW-1185">Reference proteome</keyword>
<dbReference type="AlphaFoldDB" id="A0A919MZQ0"/>
<feature type="transmembrane region" description="Helical" evidence="1">
    <location>
        <begin position="44"/>
        <end position="64"/>
    </location>
</feature>
<feature type="transmembrane region" description="Helical" evidence="1">
    <location>
        <begin position="149"/>
        <end position="167"/>
    </location>
</feature>
<evidence type="ECO:0000256" key="1">
    <source>
        <dbReference type="SAM" id="Phobius"/>
    </source>
</evidence>
<dbReference type="Proteomes" id="UP000636960">
    <property type="component" value="Unassembled WGS sequence"/>
</dbReference>
<evidence type="ECO:0000313" key="3">
    <source>
        <dbReference type="EMBL" id="GIE94087.1"/>
    </source>
</evidence>
<keyword evidence="1" id="KW-1133">Transmembrane helix</keyword>